<evidence type="ECO:0000313" key="2">
    <source>
        <dbReference type="EMBL" id="EXB74411.1"/>
    </source>
</evidence>
<reference evidence="3" key="1">
    <citation type="submission" date="2013-01" db="EMBL/GenBank/DDBJ databases">
        <title>Draft Genome Sequence of a Mulberry Tree, Morus notabilis C.K. Schneid.</title>
        <authorList>
            <person name="He N."/>
            <person name="Zhao S."/>
        </authorList>
    </citation>
    <scope>NUCLEOTIDE SEQUENCE</scope>
</reference>
<feature type="compositionally biased region" description="Polar residues" evidence="1">
    <location>
        <begin position="15"/>
        <end position="25"/>
    </location>
</feature>
<evidence type="ECO:0000256" key="1">
    <source>
        <dbReference type="SAM" id="MobiDB-lite"/>
    </source>
</evidence>
<protein>
    <submittedName>
        <fullName evidence="2">Uncharacterized protein</fullName>
    </submittedName>
</protein>
<dbReference type="AlphaFoldDB" id="W9RGS1"/>
<dbReference type="EMBL" id="KE344645">
    <property type="protein sequence ID" value="EXB74411.1"/>
    <property type="molecule type" value="Genomic_DNA"/>
</dbReference>
<sequence length="91" mass="9947">MQISSTAAKGRVVSSPRSQRSTTLNRRAPTKGDAGIFVHERYLESQRSQSGERAKVGISRRNRRCGARGMKGDLCVDVGGKIREKEANTGE</sequence>
<keyword evidence="3" id="KW-1185">Reference proteome</keyword>
<evidence type="ECO:0000313" key="3">
    <source>
        <dbReference type="Proteomes" id="UP000030645"/>
    </source>
</evidence>
<accession>W9RGS1</accession>
<feature type="region of interest" description="Disordered" evidence="1">
    <location>
        <begin position="1"/>
        <end position="33"/>
    </location>
</feature>
<proteinExistence type="predicted"/>
<dbReference type="Proteomes" id="UP000030645">
    <property type="component" value="Unassembled WGS sequence"/>
</dbReference>
<gene>
    <name evidence="2" type="ORF">L484_004232</name>
</gene>
<organism evidence="2 3">
    <name type="scientific">Morus notabilis</name>
    <dbReference type="NCBI Taxonomy" id="981085"/>
    <lineage>
        <taxon>Eukaryota</taxon>
        <taxon>Viridiplantae</taxon>
        <taxon>Streptophyta</taxon>
        <taxon>Embryophyta</taxon>
        <taxon>Tracheophyta</taxon>
        <taxon>Spermatophyta</taxon>
        <taxon>Magnoliopsida</taxon>
        <taxon>eudicotyledons</taxon>
        <taxon>Gunneridae</taxon>
        <taxon>Pentapetalae</taxon>
        <taxon>rosids</taxon>
        <taxon>fabids</taxon>
        <taxon>Rosales</taxon>
        <taxon>Moraceae</taxon>
        <taxon>Moreae</taxon>
        <taxon>Morus</taxon>
    </lineage>
</organism>
<name>W9RGS1_9ROSA</name>